<dbReference type="AlphaFoldDB" id="A0A2W7NED3"/>
<feature type="domain" description="ABC transmembrane type-2" evidence="9">
    <location>
        <begin position="128"/>
        <end position="369"/>
    </location>
</feature>
<evidence type="ECO:0000256" key="3">
    <source>
        <dbReference type="ARBA" id="ARBA00022448"/>
    </source>
</evidence>
<dbReference type="EMBL" id="QKZK01000008">
    <property type="protein sequence ID" value="PZX17883.1"/>
    <property type="molecule type" value="Genomic_DNA"/>
</dbReference>
<dbReference type="InterPro" id="IPR047817">
    <property type="entry name" value="ABC2_TM_bact-type"/>
</dbReference>
<gene>
    <name evidence="10" type="ORF">LX69_01296</name>
</gene>
<feature type="transmembrane region" description="Helical" evidence="8">
    <location>
        <begin position="20"/>
        <end position="40"/>
    </location>
</feature>
<evidence type="ECO:0000256" key="7">
    <source>
        <dbReference type="ARBA" id="ARBA00023136"/>
    </source>
</evidence>
<dbReference type="Proteomes" id="UP000249239">
    <property type="component" value="Unassembled WGS sequence"/>
</dbReference>
<dbReference type="RefSeq" id="WP_111445000.1">
    <property type="nucleotide sequence ID" value="NZ_QKZK01000008.1"/>
</dbReference>
<evidence type="ECO:0000313" key="11">
    <source>
        <dbReference type="Proteomes" id="UP000249239"/>
    </source>
</evidence>
<evidence type="ECO:0000256" key="1">
    <source>
        <dbReference type="ARBA" id="ARBA00004651"/>
    </source>
</evidence>
<reference evidence="10 11" key="1">
    <citation type="submission" date="2018-06" db="EMBL/GenBank/DDBJ databases">
        <title>Genomic Encyclopedia of Archaeal and Bacterial Type Strains, Phase II (KMG-II): from individual species to whole genera.</title>
        <authorList>
            <person name="Goeker M."/>
        </authorList>
    </citation>
    <scope>NUCLEOTIDE SEQUENCE [LARGE SCALE GENOMIC DNA]</scope>
    <source>
        <strain evidence="10 11">DSM 6779</strain>
    </source>
</reference>
<dbReference type="Pfam" id="PF12698">
    <property type="entry name" value="ABC2_membrane_3"/>
    <property type="match status" value="1"/>
</dbReference>
<keyword evidence="11" id="KW-1185">Reference proteome</keyword>
<evidence type="ECO:0000256" key="2">
    <source>
        <dbReference type="ARBA" id="ARBA00007783"/>
    </source>
</evidence>
<keyword evidence="6 8" id="KW-1133">Transmembrane helix</keyword>
<dbReference type="PANTHER" id="PTHR30294:SF29">
    <property type="entry name" value="MULTIDRUG ABC TRANSPORTER PERMEASE YBHS-RELATED"/>
    <property type="match status" value="1"/>
</dbReference>
<dbReference type="InterPro" id="IPR051449">
    <property type="entry name" value="ABC-2_transporter_component"/>
</dbReference>
<feature type="transmembrane region" description="Helical" evidence="8">
    <location>
        <begin position="227"/>
        <end position="250"/>
    </location>
</feature>
<proteinExistence type="inferred from homology"/>
<dbReference type="PROSITE" id="PS51012">
    <property type="entry name" value="ABC_TM2"/>
    <property type="match status" value="1"/>
</dbReference>
<dbReference type="GO" id="GO:0140359">
    <property type="term" value="F:ABC-type transporter activity"/>
    <property type="evidence" value="ECO:0007669"/>
    <property type="project" value="InterPro"/>
</dbReference>
<feature type="transmembrane region" description="Helical" evidence="8">
    <location>
        <begin position="289"/>
        <end position="308"/>
    </location>
</feature>
<organism evidence="10 11">
    <name type="scientific">Breznakibacter xylanolyticus</name>
    <dbReference type="NCBI Taxonomy" id="990"/>
    <lineage>
        <taxon>Bacteria</taxon>
        <taxon>Pseudomonadati</taxon>
        <taxon>Bacteroidota</taxon>
        <taxon>Bacteroidia</taxon>
        <taxon>Marinilabiliales</taxon>
        <taxon>Marinilabiliaceae</taxon>
        <taxon>Breznakibacter</taxon>
    </lineage>
</organism>
<sequence length="370" mass="41839">MRTLLFLIQKEFLQIFRNKVLLRLMLVLPVVQLIVLVNAATLDMKDNCVIIVDQDGTSMSQGLISKFNASPFFRVLDITPELEPAMKRFRGERIDAILVIPHRMEKDYHRSGSSSVQLLTNAINSTRAQLTYSYTQALVNDYNGQIGIAQSSVTGSPVRVNASWRYWFNPELNYKYYMLPGILVILVTIIGMFMAAINLVREKEMGTLEQINVTPVRRSQFITAKLVPFWMIGMFELALGLIIGKLLYHIPFEGSLVVLFLFAGVYLVAMLALGLLISTSVQTQQQVLFMSYFFLLIFIMMSGLFTPVENMPDWGQAFNRINPLYYFIETMRRVLLKGSGFADILPLLAGVGAIALVALPLAIYSYKKTN</sequence>
<dbReference type="PANTHER" id="PTHR30294">
    <property type="entry name" value="MEMBRANE COMPONENT OF ABC TRANSPORTER YHHJ-RELATED"/>
    <property type="match status" value="1"/>
</dbReference>
<evidence type="ECO:0000259" key="9">
    <source>
        <dbReference type="PROSITE" id="PS51012"/>
    </source>
</evidence>
<name>A0A2W7NED3_9BACT</name>
<keyword evidence="5 8" id="KW-0812">Transmembrane</keyword>
<evidence type="ECO:0000256" key="8">
    <source>
        <dbReference type="SAM" id="Phobius"/>
    </source>
</evidence>
<dbReference type="InterPro" id="IPR013525">
    <property type="entry name" value="ABC2_TM"/>
</dbReference>
<feature type="transmembrane region" description="Helical" evidence="8">
    <location>
        <begin position="176"/>
        <end position="200"/>
    </location>
</feature>
<evidence type="ECO:0000256" key="6">
    <source>
        <dbReference type="ARBA" id="ARBA00022989"/>
    </source>
</evidence>
<comment type="caution">
    <text evidence="10">The sequence shown here is derived from an EMBL/GenBank/DDBJ whole genome shotgun (WGS) entry which is preliminary data.</text>
</comment>
<keyword evidence="3" id="KW-0813">Transport</keyword>
<dbReference type="Gene3D" id="3.40.1710.10">
    <property type="entry name" value="abc type-2 transporter like domain"/>
    <property type="match status" value="1"/>
</dbReference>
<protein>
    <submittedName>
        <fullName evidence="10">ABC-2 type transport system permease protein</fullName>
    </submittedName>
</protein>
<keyword evidence="4" id="KW-1003">Cell membrane</keyword>
<comment type="similarity">
    <text evidence="2">Belongs to the ABC-2 integral membrane protein family.</text>
</comment>
<dbReference type="GO" id="GO:0005886">
    <property type="term" value="C:plasma membrane"/>
    <property type="evidence" value="ECO:0007669"/>
    <property type="project" value="UniProtKB-SubCell"/>
</dbReference>
<feature type="transmembrane region" description="Helical" evidence="8">
    <location>
        <begin position="256"/>
        <end position="277"/>
    </location>
</feature>
<keyword evidence="7 8" id="KW-0472">Membrane</keyword>
<feature type="transmembrane region" description="Helical" evidence="8">
    <location>
        <begin position="344"/>
        <end position="366"/>
    </location>
</feature>
<evidence type="ECO:0000256" key="5">
    <source>
        <dbReference type="ARBA" id="ARBA00022692"/>
    </source>
</evidence>
<evidence type="ECO:0000313" key="10">
    <source>
        <dbReference type="EMBL" id="PZX17883.1"/>
    </source>
</evidence>
<evidence type="ECO:0000256" key="4">
    <source>
        <dbReference type="ARBA" id="ARBA00022475"/>
    </source>
</evidence>
<dbReference type="OrthoDB" id="9808686at2"/>
<comment type="subcellular location">
    <subcellularLocation>
        <location evidence="1">Cell membrane</location>
        <topology evidence="1">Multi-pass membrane protein</topology>
    </subcellularLocation>
</comment>
<accession>A0A2W7NED3</accession>